<evidence type="ECO:0000256" key="7">
    <source>
        <dbReference type="SAM" id="Phobius"/>
    </source>
</evidence>
<dbReference type="OrthoDB" id="9766299at2"/>
<evidence type="ECO:0000256" key="1">
    <source>
        <dbReference type="ARBA" id="ARBA00004141"/>
    </source>
</evidence>
<organism evidence="9 10">
    <name type="scientific">Neobacillus massiliamazoniensis</name>
    <dbReference type="NCBI Taxonomy" id="1499688"/>
    <lineage>
        <taxon>Bacteria</taxon>
        <taxon>Bacillati</taxon>
        <taxon>Bacillota</taxon>
        <taxon>Bacilli</taxon>
        <taxon>Bacillales</taxon>
        <taxon>Bacillaceae</taxon>
        <taxon>Neobacillus</taxon>
    </lineage>
</organism>
<dbReference type="InterPro" id="IPR029044">
    <property type="entry name" value="Nucleotide-diphossugar_trans"/>
</dbReference>
<dbReference type="Gene3D" id="3.90.550.10">
    <property type="entry name" value="Spore Coat Polysaccharide Biosynthesis Protein SpsA, Chain A"/>
    <property type="match status" value="2"/>
</dbReference>
<feature type="domain" description="Glycosyltransferase 2-like" evidence="8">
    <location>
        <begin position="351"/>
        <end position="573"/>
    </location>
</feature>
<dbReference type="Pfam" id="PF13632">
    <property type="entry name" value="Glyco_trans_2_3"/>
    <property type="match status" value="1"/>
</dbReference>
<dbReference type="PANTHER" id="PTHR43867">
    <property type="entry name" value="CELLULOSE SYNTHASE CATALYTIC SUBUNIT A [UDP-FORMING]"/>
    <property type="match status" value="1"/>
</dbReference>
<dbReference type="RefSeq" id="WP_090631777.1">
    <property type="nucleotide sequence ID" value="NZ_CVRB01000001.1"/>
</dbReference>
<protein>
    <submittedName>
        <fullName evidence="9">Glycosyltransferase</fullName>
    </submittedName>
</protein>
<keyword evidence="3 9" id="KW-0808">Transferase</keyword>
<dbReference type="InterPro" id="IPR050321">
    <property type="entry name" value="Glycosyltr_2/OpgH_subfam"/>
</dbReference>
<dbReference type="GO" id="GO:0016758">
    <property type="term" value="F:hexosyltransferase activity"/>
    <property type="evidence" value="ECO:0007669"/>
    <property type="project" value="TreeGrafter"/>
</dbReference>
<feature type="transmembrane region" description="Helical" evidence="7">
    <location>
        <begin position="31"/>
        <end position="49"/>
    </location>
</feature>
<feature type="transmembrane region" description="Helical" evidence="7">
    <location>
        <begin position="666"/>
        <end position="690"/>
    </location>
</feature>
<sequence length="773" mass="88683" precursor="true">MKRQLNTESNLEPLPRVHEKPSTAKLTLNRIYILFTIGFWLLYVASTIFDQLHNVNGSFKQVVEAGLYILIVTTLCFSALMYLFSRQGALIRFKEHTRIPRETLSAYFSENQPGITVLVPSYDEEVDVIRKTLLSAILQEYPKIDVQLLIDDKPNPTDPQKREKLQATMNLAKEITELLEVPYTKLAKARDVFEKTYNKTGEISSSTLNDLVKQYNYAAKWINKFADDEPLEDHVDDFFNNRVLRDLAEELAVTAVALEKSSKENYSMSYERIYQFYSRLVWIFTGKVGYFQRKQFVSLSDEANKAMNLNSYIDLMGGSYKIRQTPAGKVLQRVSSEAEADLVIPDTEFLLTLDADSILLREYCLRLVYLLNQEGNEKVAVTQTPYSSFRGCPTRIERIAGATTDIQHTLHQGTTYYGATFWVGANAVIRKRAIEDIAETEYVNGFKIRRFIQDRTVIEDTESSIDLEKNGWTLANYPERLSYSATPPDFGSLVIQRRRWANGGLLIMSKLFATIRRRRQEGNPIKLMEILLRVNYMASIAWSSFGLIFLLAYPFDNRLLSVFIVGAAVPYFTAMASDLKYNRYKRMDIFRIYGLNLILLAVNTAGVLKSIQQLLTSEKIPFARTPKVNDRTGTPTLYILAPIIIIAYSAFICWRSFMHGNWPNAIFSFFNAFTCGWAALTFIGPVNMLVDLVHNYKDWLFVEVKPKQTEKDAQDQSEINWQSVLYYGDAKGRTEVPLSISLGKWEYTETTGVEDKLNFSKIKNRMKKDYAAK</sequence>
<gene>
    <name evidence="9" type="ORF">BN000_01055</name>
</gene>
<evidence type="ECO:0000313" key="9">
    <source>
        <dbReference type="EMBL" id="CRK81155.1"/>
    </source>
</evidence>
<keyword evidence="10" id="KW-1185">Reference proteome</keyword>
<keyword evidence="2" id="KW-0328">Glycosyltransferase</keyword>
<dbReference type="GO" id="GO:0005886">
    <property type="term" value="C:plasma membrane"/>
    <property type="evidence" value="ECO:0007669"/>
    <property type="project" value="TreeGrafter"/>
</dbReference>
<evidence type="ECO:0000256" key="5">
    <source>
        <dbReference type="ARBA" id="ARBA00022989"/>
    </source>
</evidence>
<comment type="subcellular location">
    <subcellularLocation>
        <location evidence="1">Membrane</location>
        <topology evidence="1">Multi-pass membrane protein</topology>
    </subcellularLocation>
</comment>
<feature type="transmembrane region" description="Helical" evidence="7">
    <location>
        <begin position="534"/>
        <end position="553"/>
    </location>
</feature>
<proteinExistence type="predicted"/>
<dbReference type="EMBL" id="CVRB01000001">
    <property type="protein sequence ID" value="CRK81155.1"/>
    <property type="molecule type" value="Genomic_DNA"/>
</dbReference>
<dbReference type="PANTHER" id="PTHR43867:SF2">
    <property type="entry name" value="CELLULOSE SYNTHASE CATALYTIC SUBUNIT A [UDP-FORMING]"/>
    <property type="match status" value="1"/>
</dbReference>
<evidence type="ECO:0000259" key="8">
    <source>
        <dbReference type="Pfam" id="PF13632"/>
    </source>
</evidence>
<dbReference type="Proteomes" id="UP000199087">
    <property type="component" value="Unassembled WGS sequence"/>
</dbReference>
<feature type="transmembrane region" description="Helical" evidence="7">
    <location>
        <begin position="589"/>
        <end position="608"/>
    </location>
</feature>
<feature type="transmembrane region" description="Helical" evidence="7">
    <location>
        <begin position="65"/>
        <end position="84"/>
    </location>
</feature>
<evidence type="ECO:0000256" key="6">
    <source>
        <dbReference type="ARBA" id="ARBA00023136"/>
    </source>
</evidence>
<evidence type="ECO:0000256" key="4">
    <source>
        <dbReference type="ARBA" id="ARBA00022692"/>
    </source>
</evidence>
<feature type="transmembrane region" description="Helical" evidence="7">
    <location>
        <begin position="559"/>
        <end position="577"/>
    </location>
</feature>
<keyword evidence="5 7" id="KW-1133">Transmembrane helix</keyword>
<name>A0A0U1NT63_9BACI</name>
<evidence type="ECO:0000256" key="2">
    <source>
        <dbReference type="ARBA" id="ARBA00022676"/>
    </source>
</evidence>
<feature type="transmembrane region" description="Helical" evidence="7">
    <location>
        <begin position="636"/>
        <end position="654"/>
    </location>
</feature>
<dbReference type="InterPro" id="IPR001173">
    <property type="entry name" value="Glyco_trans_2-like"/>
</dbReference>
<keyword evidence="6 7" id="KW-0472">Membrane</keyword>
<keyword evidence="4 7" id="KW-0812">Transmembrane</keyword>
<dbReference type="AlphaFoldDB" id="A0A0U1NT63"/>
<dbReference type="STRING" id="1499688.BN000_01055"/>
<reference evidence="10" key="1">
    <citation type="submission" date="2015-05" db="EMBL/GenBank/DDBJ databases">
        <authorList>
            <person name="Urmite Genomes"/>
        </authorList>
    </citation>
    <scope>NUCLEOTIDE SEQUENCE [LARGE SCALE GENOMIC DNA]</scope>
    <source>
        <strain evidence="10">LF1</strain>
    </source>
</reference>
<evidence type="ECO:0000256" key="3">
    <source>
        <dbReference type="ARBA" id="ARBA00022679"/>
    </source>
</evidence>
<accession>A0A0U1NT63</accession>
<dbReference type="SUPFAM" id="SSF53448">
    <property type="entry name" value="Nucleotide-diphospho-sugar transferases"/>
    <property type="match status" value="1"/>
</dbReference>
<evidence type="ECO:0000313" key="10">
    <source>
        <dbReference type="Proteomes" id="UP000199087"/>
    </source>
</evidence>